<feature type="domain" description="Glycosyltransferase 2-like" evidence="1">
    <location>
        <begin position="5"/>
        <end position="124"/>
    </location>
</feature>
<gene>
    <name evidence="2" type="ORF">C823_02523</name>
</gene>
<dbReference type="PANTHER" id="PTHR43685:SF2">
    <property type="entry name" value="GLYCOSYLTRANSFERASE 2-LIKE DOMAIN-CONTAINING PROTEIN"/>
    <property type="match status" value="1"/>
</dbReference>
<organism evidence="2 3">
    <name type="scientific">Eubacterium plexicaudatum ASF492</name>
    <dbReference type="NCBI Taxonomy" id="1235802"/>
    <lineage>
        <taxon>Bacteria</taxon>
        <taxon>Bacillati</taxon>
        <taxon>Bacillota</taxon>
        <taxon>Clostridia</taxon>
        <taxon>Eubacteriales</taxon>
        <taxon>Eubacteriaceae</taxon>
        <taxon>Eubacterium</taxon>
    </lineage>
</organism>
<dbReference type="Gene3D" id="3.90.550.10">
    <property type="entry name" value="Spore Coat Polysaccharide Biosynthesis Protein SpsA, Chain A"/>
    <property type="match status" value="1"/>
</dbReference>
<evidence type="ECO:0000313" key="2">
    <source>
        <dbReference type="EMBL" id="EMZ26593.1"/>
    </source>
</evidence>
<dbReference type="InterPro" id="IPR001173">
    <property type="entry name" value="Glyco_trans_2-like"/>
</dbReference>
<dbReference type="InterPro" id="IPR029044">
    <property type="entry name" value="Nucleotide-diphossugar_trans"/>
</dbReference>
<evidence type="ECO:0000259" key="1">
    <source>
        <dbReference type="Pfam" id="PF00535"/>
    </source>
</evidence>
<dbReference type="STRING" id="1235802.C823_02523"/>
<evidence type="ECO:0000313" key="3">
    <source>
        <dbReference type="Proteomes" id="UP000012589"/>
    </source>
</evidence>
<dbReference type="eggNOG" id="COG1216">
    <property type="taxonomic scope" value="Bacteria"/>
</dbReference>
<proteinExistence type="predicted"/>
<dbReference type="AlphaFoldDB" id="N2AJE3"/>
<dbReference type="Proteomes" id="UP000012589">
    <property type="component" value="Unassembled WGS sequence"/>
</dbReference>
<keyword evidence="3" id="KW-1185">Reference proteome</keyword>
<dbReference type="EMBL" id="AQFT01000077">
    <property type="protein sequence ID" value="EMZ26593.1"/>
    <property type="molecule type" value="Genomic_DNA"/>
</dbReference>
<accession>N2AJE3</accession>
<dbReference type="HOGENOM" id="CLU_025996_0_7_9"/>
<dbReference type="SUPFAM" id="SSF53448">
    <property type="entry name" value="Nucleotide-diphospho-sugar transferases"/>
    <property type="match status" value="1"/>
</dbReference>
<dbReference type="Pfam" id="PF00535">
    <property type="entry name" value="Glycos_transf_2"/>
    <property type="match status" value="1"/>
</dbReference>
<reference evidence="2 3" key="1">
    <citation type="journal article" date="2014" name="Genome Announc.">
        <title>Draft genome sequences of the altered schaedler flora, a defined bacterial community from gnotobiotic mice.</title>
        <authorList>
            <person name="Wannemuehler M.J."/>
            <person name="Overstreet A.M."/>
            <person name="Ward D.V."/>
            <person name="Phillips G.J."/>
        </authorList>
    </citation>
    <scope>NUCLEOTIDE SEQUENCE [LARGE SCALE GENOMIC DNA]</scope>
    <source>
        <strain evidence="2 3">ASF492</strain>
    </source>
</reference>
<comment type="caution">
    <text evidence="2">The sequence shown here is derived from an EMBL/GenBank/DDBJ whole genome shotgun (WGS) entry which is preliminary data.</text>
</comment>
<dbReference type="PATRIC" id="fig|1235802.3.peg.2669"/>
<dbReference type="InterPro" id="IPR050834">
    <property type="entry name" value="Glycosyltransf_2"/>
</dbReference>
<dbReference type="PANTHER" id="PTHR43685">
    <property type="entry name" value="GLYCOSYLTRANSFERASE"/>
    <property type="match status" value="1"/>
</dbReference>
<sequence>MELVSIIMPCYNDGKYMEEAVASVKAQTYPRWELIIVDDGSDDEETVQIIRRMKAEQQIKVLHTDHVRPAGARNYGIRHADGTYILPLDADDRIDKTYIEKAVEMIESDSRIGVVYCEADMFGERSGKWNLPAYSFQSMLLDNVVFVTALFYRKDWERAGGFNSNMASGMEDYDFWLGILELGKEICQIPETLFHYRIKPSSRTTGFQSDYMQMQAAYRQIYDNHKAFYEKHQEEYAKTLRDALIEQIALRMKYEKMFEQVQKYYQYPLIGKIIKRIIDRRIS</sequence>
<name>N2AJE3_9FIRM</name>
<protein>
    <recommendedName>
        <fullName evidence="1">Glycosyltransferase 2-like domain-containing protein</fullName>
    </recommendedName>
</protein>